<accession>A0ABR4PHN4</accession>
<reference evidence="2 3" key="1">
    <citation type="submission" date="2024-06" db="EMBL/GenBank/DDBJ databases">
        <title>Complete genome of Phlyctema vagabunda strain 19-DSS-EL-015.</title>
        <authorList>
            <person name="Fiorenzani C."/>
        </authorList>
    </citation>
    <scope>NUCLEOTIDE SEQUENCE [LARGE SCALE GENOMIC DNA]</scope>
    <source>
        <strain evidence="2 3">19-DSS-EL-015</strain>
    </source>
</reference>
<dbReference type="PANTHER" id="PTHR38788">
    <property type="entry name" value="CLR5 DOMAIN-CONTAINING PROTEIN"/>
    <property type="match status" value="1"/>
</dbReference>
<keyword evidence="3" id="KW-1185">Reference proteome</keyword>
<evidence type="ECO:0000259" key="1">
    <source>
        <dbReference type="Pfam" id="PF14420"/>
    </source>
</evidence>
<feature type="domain" description="Clr5" evidence="1">
    <location>
        <begin position="15"/>
        <end position="66"/>
    </location>
</feature>
<gene>
    <name evidence="2" type="ORF">PVAG01_04595</name>
</gene>
<evidence type="ECO:0000313" key="2">
    <source>
        <dbReference type="EMBL" id="KAL3422848.1"/>
    </source>
</evidence>
<evidence type="ECO:0000313" key="3">
    <source>
        <dbReference type="Proteomes" id="UP001629113"/>
    </source>
</evidence>
<name>A0ABR4PHN4_9HELO</name>
<sequence length="358" mass="41279">MDSQGPLPPARFYSSKVWDQKQAVITRLYRDEKRKLDDVRLILSRQYDFTPPKSTLKKRIQRWDLDRKHKLPDMLYALRIASERRAQGKETTFLIRERVVTFDEIRHYFKRRGDRTLQSALAAAATADSTTAVRCLTPDPVSTASDVDTDMGNLLIRPKDTNMSNMAKYPLDSALTIIPNFDQVDALIPLNDSLGQLNRLLHSADKCYQSVLKNGNVCCANGLLHQEWYMGLHQGLYLLRRGDMNRAFKEFNYAFDVVPRLIVSLSYLILPLLSKFMLDTAEIESADITSSLLGLMIRMTLSRFPDLCTSLVFLRDMPQVDRQPCAARIMEHLRAGYVIRYATSYRTDRWIFQLCLHT</sequence>
<dbReference type="EMBL" id="JBFCZG010000004">
    <property type="protein sequence ID" value="KAL3422848.1"/>
    <property type="molecule type" value="Genomic_DNA"/>
</dbReference>
<protein>
    <recommendedName>
        <fullName evidence="1">Clr5 domain-containing protein</fullName>
    </recommendedName>
</protein>
<comment type="caution">
    <text evidence="2">The sequence shown here is derived from an EMBL/GenBank/DDBJ whole genome shotgun (WGS) entry which is preliminary data.</text>
</comment>
<dbReference type="InterPro" id="IPR025676">
    <property type="entry name" value="Clr5_dom"/>
</dbReference>
<organism evidence="2 3">
    <name type="scientific">Phlyctema vagabunda</name>
    <dbReference type="NCBI Taxonomy" id="108571"/>
    <lineage>
        <taxon>Eukaryota</taxon>
        <taxon>Fungi</taxon>
        <taxon>Dikarya</taxon>
        <taxon>Ascomycota</taxon>
        <taxon>Pezizomycotina</taxon>
        <taxon>Leotiomycetes</taxon>
        <taxon>Helotiales</taxon>
        <taxon>Dermateaceae</taxon>
        <taxon>Phlyctema</taxon>
    </lineage>
</organism>
<proteinExistence type="predicted"/>
<dbReference type="Pfam" id="PF14420">
    <property type="entry name" value="Clr5"/>
    <property type="match status" value="1"/>
</dbReference>
<dbReference type="Proteomes" id="UP001629113">
    <property type="component" value="Unassembled WGS sequence"/>
</dbReference>
<dbReference type="PANTHER" id="PTHR38788:SF3">
    <property type="entry name" value="CLR5 DOMAIN-CONTAINING PROTEIN"/>
    <property type="match status" value="1"/>
</dbReference>